<proteinExistence type="predicted"/>
<keyword evidence="3" id="KW-1185">Reference proteome</keyword>
<name>W7UTP0_RUMFL</name>
<keyword evidence="1" id="KW-0732">Signal</keyword>
<feature type="chain" id="PRO_5004901926" description="DUF5104 domain-containing protein" evidence="1">
    <location>
        <begin position="21"/>
        <end position="283"/>
    </location>
</feature>
<dbReference type="InterPro" id="IPR032710">
    <property type="entry name" value="NTF2-like_dom_sf"/>
</dbReference>
<dbReference type="Pfam" id="PF17117">
    <property type="entry name" value="DUF5104"/>
    <property type="match status" value="1"/>
</dbReference>
<dbReference type="RefSeq" id="WP_037301629.1">
    <property type="nucleotide sequence ID" value="NZ_ATAX01000037.1"/>
</dbReference>
<dbReference type="InterPro" id="IPR031344">
    <property type="entry name" value="DUF5104"/>
</dbReference>
<dbReference type="Gene3D" id="3.10.450.50">
    <property type="match status" value="1"/>
</dbReference>
<evidence type="ECO:0000313" key="3">
    <source>
        <dbReference type="Proteomes" id="UP000019365"/>
    </source>
</evidence>
<dbReference type="PROSITE" id="PS51257">
    <property type="entry name" value="PROKAR_LIPOPROTEIN"/>
    <property type="match status" value="1"/>
</dbReference>
<dbReference type="Proteomes" id="UP000019365">
    <property type="component" value="Unassembled WGS sequence"/>
</dbReference>
<dbReference type="OrthoDB" id="1831012at2"/>
<accession>W7UTP0</accession>
<feature type="signal peptide" evidence="1">
    <location>
        <begin position="1"/>
        <end position="20"/>
    </location>
</feature>
<dbReference type="SUPFAM" id="SSF54427">
    <property type="entry name" value="NTF2-like"/>
    <property type="match status" value="1"/>
</dbReference>
<evidence type="ECO:0000256" key="1">
    <source>
        <dbReference type="SAM" id="SignalP"/>
    </source>
</evidence>
<dbReference type="eggNOG" id="ENOG503260C">
    <property type="taxonomic scope" value="Bacteria"/>
</dbReference>
<comment type="caution">
    <text evidence="2">The sequence shown here is derived from an EMBL/GenBank/DDBJ whole genome shotgun (WGS) entry which is preliminary data.</text>
</comment>
<protein>
    <recommendedName>
        <fullName evidence="4">DUF5104 domain-containing protein</fullName>
    </recommendedName>
</protein>
<dbReference type="EMBL" id="ATAX01000037">
    <property type="protein sequence ID" value="EWM52140.1"/>
    <property type="molecule type" value="Genomic_DNA"/>
</dbReference>
<dbReference type="PATRIC" id="fig|1341157.4.peg.3200"/>
<organism evidence="2 3">
    <name type="scientific">Ruminococcus flavefaciens 007c</name>
    <dbReference type="NCBI Taxonomy" id="1341157"/>
    <lineage>
        <taxon>Bacteria</taxon>
        <taxon>Bacillati</taxon>
        <taxon>Bacillota</taxon>
        <taxon>Clostridia</taxon>
        <taxon>Eubacteriales</taxon>
        <taxon>Oscillospiraceae</taxon>
        <taxon>Ruminococcus</taxon>
    </lineage>
</organism>
<reference evidence="2 3" key="1">
    <citation type="journal article" date="2014" name="PLoS ONE">
        <title>Rumen cellulosomics: divergent fiber-degrading strategies revealed by comparative genome-wide analysis of six ruminococcal strains.</title>
        <authorList>
            <person name="Dassa B."/>
            <person name="Borovok I."/>
            <person name="Ruimy-Israeli V."/>
            <person name="Lamed R."/>
            <person name="Flint H.J."/>
            <person name="Duncan S.H."/>
            <person name="Henrissat B."/>
            <person name="Coutinho P."/>
            <person name="Morrison M."/>
            <person name="Mosoni P."/>
            <person name="Yeoman C.J."/>
            <person name="White B.A."/>
            <person name="Bayer E.A."/>
        </authorList>
    </citation>
    <scope>NUCLEOTIDE SEQUENCE [LARGE SCALE GENOMIC DNA]</scope>
    <source>
        <strain evidence="2 3">007c</strain>
    </source>
</reference>
<gene>
    <name evidence="2" type="ORF">RF007C_01840</name>
</gene>
<sequence>MKKILLICLSAVMLSTVSCSKLSLLEDSVKKQRKAMKDFESKFFQALENKDAELLKSCFSERAVERAPDLDKGIAYVLDLYRDGKATISDDNQSCYSHYGENRDYTVMHCYCEFYAGENNYKVMWTDWLSNKADPSMVGVYSVELFEGTGNDKEYFDIAGIAYPEREFLDNSISTLFDYNGVQEDTYDIFSEDVLKNSSKVQLDALERFIDDNQSKSFDKMWISTEDGGYTAYADVRFALDYYVLGLKYNDDKKITAMSMGKDISRLDLDEPAITGISEIIDQ</sequence>
<evidence type="ECO:0008006" key="4">
    <source>
        <dbReference type="Google" id="ProtNLM"/>
    </source>
</evidence>
<dbReference type="AlphaFoldDB" id="W7UTP0"/>
<evidence type="ECO:0000313" key="2">
    <source>
        <dbReference type="EMBL" id="EWM52140.1"/>
    </source>
</evidence>